<dbReference type="Proteomes" id="UP000023541">
    <property type="component" value="Unassembled WGS sequence"/>
</dbReference>
<sequence>MKSTGSKLLEKYKDTQMKYFQSILLIILGICLVSCETSVDASDLLEKQQLVVINGYLSPQDTTLKVQVSRSKSRASNTINVKDMVIKDATVVIADEENNEVALVYTEASLSYEAPASGLAISPGKKYFLKVTALGKEYKASCTIPTESVQRIEKDIQIKDGESSGNRLLKVTVGDIKDQNNFYIIGAVVTQSFDNGGGTTSDGVENINFEFKQFATDVSRENSVITADGFFTLSDSALPNPKVKIQVANAEKILYEALRATYLNDFNDGDPFAESVIAPTNIEGENGYGVFAGYQLTEVEETF</sequence>
<dbReference type="EMBL" id="AQRA01000015">
    <property type="protein sequence ID" value="EZH71489.1"/>
    <property type="molecule type" value="Genomic_DNA"/>
</dbReference>
<name>A0A023BNF5_9FLAO</name>
<dbReference type="InterPro" id="IPR025345">
    <property type="entry name" value="DUF4249"/>
</dbReference>
<proteinExistence type="predicted"/>
<comment type="caution">
    <text evidence="1">The sequence shown here is derived from an EMBL/GenBank/DDBJ whole genome shotgun (WGS) entry which is preliminary data.</text>
</comment>
<accession>A0A023BNF5</accession>
<dbReference type="eggNOG" id="ENOG5031UUW">
    <property type="taxonomic scope" value="Bacteria"/>
</dbReference>
<protein>
    <recommendedName>
        <fullName evidence="3">DUF4249 domain-containing protein</fullName>
    </recommendedName>
</protein>
<evidence type="ECO:0008006" key="3">
    <source>
        <dbReference type="Google" id="ProtNLM"/>
    </source>
</evidence>
<dbReference type="AlphaFoldDB" id="A0A023BNF5"/>
<dbReference type="STRING" id="1317122.ATO12_07260"/>
<reference evidence="1 2" key="1">
    <citation type="submission" date="2014-04" db="EMBL/GenBank/DDBJ databases">
        <title>Aquimarina sp. 22II-S11-z7 Genome Sequencing.</title>
        <authorList>
            <person name="Lai Q."/>
        </authorList>
    </citation>
    <scope>NUCLEOTIDE SEQUENCE [LARGE SCALE GENOMIC DNA]</scope>
    <source>
        <strain evidence="1 2">22II-S11-z7</strain>
    </source>
</reference>
<dbReference type="Pfam" id="PF14054">
    <property type="entry name" value="DUF4249"/>
    <property type="match status" value="1"/>
</dbReference>
<evidence type="ECO:0000313" key="1">
    <source>
        <dbReference type="EMBL" id="EZH71489.1"/>
    </source>
</evidence>
<keyword evidence="2" id="KW-1185">Reference proteome</keyword>
<organism evidence="1 2">
    <name type="scientific">Aquimarina atlantica</name>
    <dbReference type="NCBI Taxonomy" id="1317122"/>
    <lineage>
        <taxon>Bacteria</taxon>
        <taxon>Pseudomonadati</taxon>
        <taxon>Bacteroidota</taxon>
        <taxon>Flavobacteriia</taxon>
        <taxon>Flavobacteriales</taxon>
        <taxon>Flavobacteriaceae</taxon>
        <taxon>Aquimarina</taxon>
    </lineage>
</organism>
<evidence type="ECO:0000313" key="2">
    <source>
        <dbReference type="Proteomes" id="UP000023541"/>
    </source>
</evidence>
<gene>
    <name evidence="1" type="ORF">ATO12_07260</name>
</gene>